<dbReference type="GO" id="GO:0071973">
    <property type="term" value="P:bacterial-type flagellum-dependent cell motility"/>
    <property type="evidence" value="ECO:0007669"/>
    <property type="project" value="TreeGrafter"/>
</dbReference>
<evidence type="ECO:0000313" key="6">
    <source>
        <dbReference type="EMBL" id="RZS91410.1"/>
    </source>
</evidence>
<dbReference type="GO" id="GO:0044780">
    <property type="term" value="P:bacterial-type flagellum assembly"/>
    <property type="evidence" value="ECO:0007669"/>
    <property type="project" value="InterPro"/>
</dbReference>
<dbReference type="Pfam" id="PF02561">
    <property type="entry name" value="FliS"/>
    <property type="match status" value="1"/>
</dbReference>
<dbReference type="OrthoDB" id="3268516at2"/>
<dbReference type="AlphaFoldDB" id="A0A4Q7NWM2"/>
<keyword evidence="6" id="KW-0282">Flagellum</keyword>
<keyword evidence="7" id="KW-1185">Reference proteome</keyword>
<dbReference type="RefSeq" id="WP_130491488.1">
    <property type="nucleotide sequence ID" value="NZ_SGXD01000001.1"/>
</dbReference>
<dbReference type="InterPro" id="IPR003713">
    <property type="entry name" value="FliS"/>
</dbReference>
<sequence length="132" mass="14739">MYATASRRYADEGVLTASPARLLTMLYDRLVLDLQRGELAQRSGDVATANKELTHAQDIISELRNSLRMDTWSGAPGLASLYNWWLNELVGANIRRDPERVAQVRKQVEPLRDAWHEALRMTTASAPTSASA</sequence>
<proteinExistence type="inferred from homology"/>
<evidence type="ECO:0000256" key="5">
    <source>
        <dbReference type="ARBA" id="ARBA00023186"/>
    </source>
</evidence>
<accession>A0A4Q7NWM2</accession>
<evidence type="ECO:0000313" key="7">
    <source>
        <dbReference type="Proteomes" id="UP000293638"/>
    </source>
</evidence>
<evidence type="ECO:0000256" key="3">
    <source>
        <dbReference type="ARBA" id="ARBA00022490"/>
    </source>
</evidence>
<keyword evidence="4" id="KW-1005">Bacterial flagellum biogenesis</keyword>
<organism evidence="6 7">
    <name type="scientific">Motilibacter rhizosphaerae</name>
    <dbReference type="NCBI Taxonomy" id="598652"/>
    <lineage>
        <taxon>Bacteria</taxon>
        <taxon>Bacillati</taxon>
        <taxon>Actinomycetota</taxon>
        <taxon>Actinomycetes</taxon>
        <taxon>Motilibacterales</taxon>
        <taxon>Motilibacteraceae</taxon>
        <taxon>Motilibacter</taxon>
    </lineage>
</organism>
<dbReference type="SUPFAM" id="SSF101116">
    <property type="entry name" value="Flagellar export chaperone FliS"/>
    <property type="match status" value="1"/>
</dbReference>
<protein>
    <submittedName>
        <fullName evidence="6">Flagellar protein FliS</fullName>
    </submittedName>
</protein>
<reference evidence="6 7" key="1">
    <citation type="submission" date="2019-02" db="EMBL/GenBank/DDBJ databases">
        <title>Genomic Encyclopedia of Type Strains, Phase IV (KMG-IV): sequencing the most valuable type-strain genomes for metagenomic binning, comparative biology and taxonomic classification.</title>
        <authorList>
            <person name="Goeker M."/>
        </authorList>
    </citation>
    <scope>NUCLEOTIDE SEQUENCE [LARGE SCALE GENOMIC DNA]</scope>
    <source>
        <strain evidence="6 7">DSM 45622</strain>
    </source>
</reference>
<name>A0A4Q7NWM2_9ACTN</name>
<comment type="subcellular location">
    <subcellularLocation>
        <location evidence="1">Cytoplasm</location>
        <location evidence="1">Cytosol</location>
    </subcellularLocation>
</comment>
<dbReference type="EMBL" id="SGXD01000001">
    <property type="protein sequence ID" value="RZS91410.1"/>
    <property type="molecule type" value="Genomic_DNA"/>
</dbReference>
<evidence type="ECO:0000256" key="1">
    <source>
        <dbReference type="ARBA" id="ARBA00004514"/>
    </source>
</evidence>
<dbReference type="NCBIfam" id="TIGR00208">
    <property type="entry name" value="fliS"/>
    <property type="match status" value="1"/>
</dbReference>
<comment type="caution">
    <text evidence="6">The sequence shown here is derived from an EMBL/GenBank/DDBJ whole genome shotgun (WGS) entry which is preliminary data.</text>
</comment>
<dbReference type="Proteomes" id="UP000293638">
    <property type="component" value="Unassembled WGS sequence"/>
</dbReference>
<dbReference type="CDD" id="cd16098">
    <property type="entry name" value="FliS"/>
    <property type="match status" value="1"/>
</dbReference>
<keyword evidence="6" id="KW-0966">Cell projection</keyword>
<keyword evidence="6" id="KW-0969">Cilium</keyword>
<evidence type="ECO:0000256" key="4">
    <source>
        <dbReference type="ARBA" id="ARBA00022795"/>
    </source>
</evidence>
<dbReference type="Gene3D" id="1.20.120.340">
    <property type="entry name" value="Flagellar protein FliS"/>
    <property type="match status" value="1"/>
</dbReference>
<dbReference type="PANTHER" id="PTHR34773:SF1">
    <property type="entry name" value="FLAGELLAR SECRETION CHAPERONE FLIS"/>
    <property type="match status" value="1"/>
</dbReference>
<evidence type="ECO:0000256" key="2">
    <source>
        <dbReference type="ARBA" id="ARBA00008787"/>
    </source>
</evidence>
<dbReference type="PANTHER" id="PTHR34773">
    <property type="entry name" value="FLAGELLAR SECRETION CHAPERONE FLIS"/>
    <property type="match status" value="1"/>
</dbReference>
<keyword evidence="5" id="KW-0143">Chaperone</keyword>
<gene>
    <name evidence="6" type="ORF">EV189_0651</name>
</gene>
<dbReference type="InterPro" id="IPR036584">
    <property type="entry name" value="FliS_sf"/>
</dbReference>
<dbReference type="GO" id="GO:0005829">
    <property type="term" value="C:cytosol"/>
    <property type="evidence" value="ECO:0007669"/>
    <property type="project" value="UniProtKB-SubCell"/>
</dbReference>
<comment type="similarity">
    <text evidence="2">Belongs to the FliS family.</text>
</comment>
<keyword evidence="3" id="KW-0963">Cytoplasm</keyword>